<keyword evidence="2" id="KW-0285">Flavoprotein</keyword>
<gene>
    <name evidence="6" type="ORF">IRI77_18635</name>
</gene>
<evidence type="ECO:0000256" key="3">
    <source>
        <dbReference type="ARBA" id="ARBA00022827"/>
    </source>
</evidence>
<dbReference type="Proteomes" id="UP000593892">
    <property type="component" value="Chromosome"/>
</dbReference>
<keyword evidence="4" id="KW-0560">Oxidoreductase</keyword>
<evidence type="ECO:0000259" key="5">
    <source>
        <dbReference type="PROSITE" id="PS51387"/>
    </source>
</evidence>
<dbReference type="InterPro" id="IPR051914">
    <property type="entry name" value="FAD-linked_OxidoTrans_Type4"/>
</dbReference>
<comment type="cofactor">
    <cofactor evidence="1">
        <name>FAD</name>
        <dbReference type="ChEBI" id="CHEBI:57692"/>
    </cofactor>
</comment>
<dbReference type="FunFam" id="1.10.45.10:FF:000001">
    <property type="entry name" value="D-lactate dehydrogenase mitochondrial"/>
    <property type="match status" value="1"/>
</dbReference>
<dbReference type="InterPro" id="IPR016169">
    <property type="entry name" value="FAD-bd_PCMH_sub2"/>
</dbReference>
<dbReference type="Gene3D" id="3.30.465.10">
    <property type="match status" value="1"/>
</dbReference>
<dbReference type="PANTHER" id="PTHR42934">
    <property type="entry name" value="GLYCOLATE OXIDASE SUBUNIT GLCD"/>
    <property type="match status" value="1"/>
</dbReference>
<dbReference type="GO" id="GO:0016491">
    <property type="term" value="F:oxidoreductase activity"/>
    <property type="evidence" value="ECO:0007669"/>
    <property type="project" value="UniProtKB-KW"/>
</dbReference>
<proteinExistence type="predicted"/>
<dbReference type="RefSeq" id="WP_194446551.1">
    <property type="nucleotide sequence ID" value="NZ_CP063849.1"/>
</dbReference>
<evidence type="ECO:0000256" key="1">
    <source>
        <dbReference type="ARBA" id="ARBA00001974"/>
    </source>
</evidence>
<dbReference type="Gene3D" id="1.10.45.10">
    <property type="entry name" value="Vanillyl-alcohol Oxidase, Chain A, domain 4"/>
    <property type="match status" value="1"/>
</dbReference>
<dbReference type="PROSITE" id="PS51387">
    <property type="entry name" value="FAD_PCMH"/>
    <property type="match status" value="1"/>
</dbReference>
<dbReference type="InterPro" id="IPR036318">
    <property type="entry name" value="FAD-bd_PCMH-like_sf"/>
</dbReference>
<keyword evidence="3" id="KW-0274">FAD</keyword>
<organism evidence="6 7">
    <name type="scientific">Paludibaculum fermentans</name>
    <dbReference type="NCBI Taxonomy" id="1473598"/>
    <lineage>
        <taxon>Bacteria</taxon>
        <taxon>Pseudomonadati</taxon>
        <taxon>Acidobacteriota</taxon>
        <taxon>Terriglobia</taxon>
        <taxon>Bryobacterales</taxon>
        <taxon>Bryobacteraceae</taxon>
        <taxon>Paludibaculum</taxon>
    </lineage>
</organism>
<dbReference type="InterPro" id="IPR016164">
    <property type="entry name" value="FAD-linked_Oxase-like_C"/>
</dbReference>
<dbReference type="InterPro" id="IPR006094">
    <property type="entry name" value="Oxid_FAD_bind_N"/>
</dbReference>
<dbReference type="Pfam" id="PF01565">
    <property type="entry name" value="FAD_binding_4"/>
    <property type="match status" value="1"/>
</dbReference>
<accession>A0A7S7NJP4</accession>
<evidence type="ECO:0000313" key="7">
    <source>
        <dbReference type="Proteomes" id="UP000593892"/>
    </source>
</evidence>
<evidence type="ECO:0000256" key="4">
    <source>
        <dbReference type="ARBA" id="ARBA00023002"/>
    </source>
</evidence>
<name>A0A7S7NJP4_PALFE</name>
<dbReference type="SUPFAM" id="SSF55103">
    <property type="entry name" value="FAD-linked oxidases, C-terminal domain"/>
    <property type="match status" value="1"/>
</dbReference>
<evidence type="ECO:0000313" key="6">
    <source>
        <dbReference type="EMBL" id="QOY84881.1"/>
    </source>
</evidence>
<dbReference type="SUPFAM" id="SSF56176">
    <property type="entry name" value="FAD-binding/transporter-associated domain-like"/>
    <property type="match status" value="1"/>
</dbReference>
<reference evidence="6 7" key="1">
    <citation type="submission" date="2020-10" db="EMBL/GenBank/DDBJ databases">
        <title>Complete genome sequence of Paludibaculum fermentans P105T, a facultatively anaerobic acidobacterium capable of dissimilatory Fe(III) reduction.</title>
        <authorList>
            <person name="Dedysh S.N."/>
            <person name="Beletsky A.V."/>
            <person name="Kulichevskaya I.S."/>
            <person name="Mardanov A.V."/>
            <person name="Ravin N.V."/>
        </authorList>
    </citation>
    <scope>NUCLEOTIDE SEQUENCE [LARGE SCALE GENOMIC DNA]</scope>
    <source>
        <strain evidence="6 7">P105</strain>
    </source>
</reference>
<dbReference type="InterPro" id="IPR016171">
    <property type="entry name" value="Vanillyl_alc_oxidase_C-sub2"/>
</dbReference>
<dbReference type="EMBL" id="CP063849">
    <property type="protein sequence ID" value="QOY84881.1"/>
    <property type="molecule type" value="Genomic_DNA"/>
</dbReference>
<dbReference type="GO" id="GO:0071949">
    <property type="term" value="F:FAD binding"/>
    <property type="evidence" value="ECO:0007669"/>
    <property type="project" value="InterPro"/>
</dbReference>
<keyword evidence="7" id="KW-1185">Reference proteome</keyword>
<evidence type="ECO:0000256" key="2">
    <source>
        <dbReference type="ARBA" id="ARBA00022630"/>
    </source>
</evidence>
<dbReference type="Pfam" id="PF02913">
    <property type="entry name" value="FAD-oxidase_C"/>
    <property type="match status" value="1"/>
</dbReference>
<sequence>MGAWKDELIRIVGPRGYLNRPEDLRLYEYDGGVDKARPEIVVFPRTTDEVSAIVRVAHRNGVPIVGRGAGTGLSGGAIPEKGGILVGFSRMNRILEIDLANERAVVQPGVVNLDISLAVDADGYFYAPDPSSQRACTIGGNVAENAGGPHTLAYGVTTNHVLGLEVVLPDGTVVQTGAWWPDTPGYDLTGLLTGSEGTMGLVTKIVIRLMKKPECVKTILAIFDSADDCALTVSEITARAITPAAVEMLDGCMLKMVEAAVHAGYPLDADGVLLIELEGVREAVEEQAEQVRQACEYCRAREFRVARSEAERQLLWKGRKNAFGAIGRVSPFYYVHDGVVPRTQIAPTLRRIGEISTQYGLTIGNIFHAGDGNMHPIILFDARIPGDLNRAQGAGFDILEYCIQVGGSITGEHGIGMEKVHLMDKQFSAESLDMMRRIRELFDPARLFNPGKLLPGARGCAEIRQPPLIAGNPVY</sequence>
<dbReference type="InterPro" id="IPR004113">
    <property type="entry name" value="FAD-bd_oxidored_4_C"/>
</dbReference>
<dbReference type="Gene3D" id="3.30.70.2740">
    <property type="match status" value="1"/>
</dbReference>
<dbReference type="PANTHER" id="PTHR42934:SF1">
    <property type="entry name" value="GLYCOLATE OXIDASE SUBUNIT GLCD"/>
    <property type="match status" value="1"/>
</dbReference>
<dbReference type="KEGG" id="pfer:IRI77_18635"/>
<dbReference type="AlphaFoldDB" id="A0A7S7NJP4"/>
<dbReference type="InterPro" id="IPR016166">
    <property type="entry name" value="FAD-bd_PCMH"/>
</dbReference>
<protein>
    <submittedName>
        <fullName evidence="6">FAD-binding protein</fullName>
    </submittedName>
</protein>
<feature type="domain" description="FAD-binding PCMH-type" evidence="5">
    <location>
        <begin position="33"/>
        <end position="212"/>
    </location>
</feature>